<dbReference type="GeneTree" id="ENSGT00390000010056"/>
<dbReference type="Pfam" id="PF00019">
    <property type="entry name" value="TGF_beta"/>
    <property type="match status" value="1"/>
</dbReference>
<feature type="domain" description="TGF-beta family profile" evidence="8">
    <location>
        <begin position="273"/>
        <end position="378"/>
    </location>
</feature>
<dbReference type="SUPFAM" id="SSF57501">
    <property type="entry name" value="Cystine-knot cytokines"/>
    <property type="match status" value="1"/>
</dbReference>
<dbReference type="PROSITE" id="PS00250">
    <property type="entry name" value="TGF_BETA_1"/>
    <property type="match status" value="1"/>
</dbReference>
<dbReference type="PIRSF" id="PIRSF037402">
    <property type="entry name" value="TGFb4"/>
    <property type="match status" value="1"/>
</dbReference>
<dbReference type="Gene3D" id="2.10.90.10">
    <property type="entry name" value="Cystine-knot cytokines"/>
    <property type="match status" value="1"/>
</dbReference>
<dbReference type="SMART" id="SM00204">
    <property type="entry name" value="TGFB"/>
    <property type="match status" value="1"/>
</dbReference>
<evidence type="ECO:0000256" key="7">
    <source>
        <dbReference type="SAM" id="SignalP"/>
    </source>
</evidence>
<dbReference type="GO" id="GO:0005615">
    <property type="term" value="C:extracellular space"/>
    <property type="evidence" value="ECO:0000318"/>
    <property type="project" value="GO_Central"/>
</dbReference>
<dbReference type="HOGENOM" id="CLU_064098_0_0_1"/>
<evidence type="ECO:0000256" key="6">
    <source>
        <dbReference type="RuleBase" id="RU000354"/>
    </source>
</evidence>
<evidence type="ECO:0000256" key="3">
    <source>
        <dbReference type="ARBA" id="ARBA00022525"/>
    </source>
</evidence>
<reference evidence="9" key="2">
    <citation type="journal article" date="2008" name="Genome Biol.">
        <title>Improved genome assembly and evidence-based global gene model set for the chordate Ciona intestinalis: new insight into intron and operon populations.</title>
        <authorList>
            <person name="Satou Y."/>
            <person name="Mineta K."/>
            <person name="Ogasawara M."/>
            <person name="Sasakura Y."/>
            <person name="Shoguchi E."/>
            <person name="Ueno K."/>
            <person name="Yamada L."/>
            <person name="Matsumoto J."/>
            <person name="Wasserscheid J."/>
            <person name="Dewar K."/>
            <person name="Wiley G.B."/>
            <person name="Macmil S.L."/>
            <person name="Roe B.A."/>
            <person name="Zeller R.W."/>
            <person name="Hastings K.E."/>
            <person name="Lemaire P."/>
            <person name="Lindquist E."/>
            <person name="Endo T."/>
            <person name="Hotta K."/>
            <person name="Inaba K."/>
        </authorList>
    </citation>
    <scope>NUCLEOTIDE SEQUENCE [LARGE SCALE GENOMIC DNA]</scope>
    <source>
        <strain evidence="9">wild type</strain>
    </source>
</reference>
<proteinExistence type="inferred from homology"/>
<dbReference type="InterPro" id="IPR017948">
    <property type="entry name" value="TGFb_CS"/>
</dbReference>
<dbReference type="InterPro" id="IPR003942">
    <property type="entry name" value="LRDF"/>
</dbReference>
<dbReference type="InterPro" id="IPR001839">
    <property type="entry name" value="TGF-b_C"/>
</dbReference>
<dbReference type="Proteomes" id="UP000008144">
    <property type="component" value="Chromosome 3"/>
</dbReference>
<dbReference type="PANTHER" id="PTHR11848">
    <property type="entry name" value="TGF-BETA FAMILY"/>
    <property type="match status" value="1"/>
</dbReference>
<evidence type="ECO:0000313" key="9">
    <source>
        <dbReference type="Ensembl" id="ENSCINP00000017465.3"/>
    </source>
</evidence>
<dbReference type="EMBL" id="EAAA01001825">
    <property type="status" value="NOT_ANNOTATED_CDS"/>
    <property type="molecule type" value="Genomic_DNA"/>
</dbReference>
<dbReference type="PRINTS" id="PR01427">
    <property type="entry name" value="TGFBETA4"/>
</dbReference>
<evidence type="ECO:0000256" key="1">
    <source>
        <dbReference type="ARBA" id="ARBA00004613"/>
    </source>
</evidence>
<dbReference type="Ensembl" id="ENSCINT00000017465.3">
    <property type="protein sequence ID" value="ENSCINP00000017465.3"/>
    <property type="gene ID" value="ENSCING00000008562.3"/>
</dbReference>
<dbReference type="FunFam" id="2.60.120.970:FF:000072">
    <property type="entry name" value="Uncharacterized protein"/>
    <property type="match status" value="1"/>
</dbReference>
<dbReference type="Gene3D" id="2.60.120.970">
    <property type="match status" value="1"/>
</dbReference>
<dbReference type="GO" id="GO:0030509">
    <property type="term" value="P:BMP signaling pathway"/>
    <property type="evidence" value="ECO:0000318"/>
    <property type="project" value="GO_Central"/>
</dbReference>
<dbReference type="InterPro" id="IPR015615">
    <property type="entry name" value="TGF-beta-rel"/>
</dbReference>
<keyword evidence="4 6" id="KW-0339">Growth factor</keyword>
<dbReference type="PANTHER" id="PTHR11848:SF226">
    <property type="entry name" value="LEFT-RIGHT DETERMINATION FACTOR"/>
    <property type="match status" value="1"/>
</dbReference>
<dbReference type="FunFam" id="2.10.90.10:FF:000047">
    <property type="entry name" value="Left-right determination factor"/>
    <property type="match status" value="1"/>
</dbReference>
<keyword evidence="3" id="KW-0964">Secreted</keyword>
<reference evidence="10" key="1">
    <citation type="journal article" date="2002" name="Science">
        <title>The draft genome of Ciona intestinalis: insights into chordate and vertebrate origins.</title>
        <authorList>
            <person name="Dehal P."/>
            <person name="Satou Y."/>
            <person name="Campbell R.K."/>
            <person name="Chapman J."/>
            <person name="Degnan B."/>
            <person name="De Tomaso A."/>
            <person name="Davidson B."/>
            <person name="Di Gregorio A."/>
            <person name="Gelpke M."/>
            <person name="Goodstein D.M."/>
            <person name="Harafuji N."/>
            <person name="Hastings K.E."/>
            <person name="Ho I."/>
            <person name="Hotta K."/>
            <person name="Huang W."/>
            <person name="Kawashima T."/>
            <person name="Lemaire P."/>
            <person name="Martinez D."/>
            <person name="Meinertzhagen I.A."/>
            <person name="Necula S."/>
            <person name="Nonaka M."/>
            <person name="Putnam N."/>
            <person name="Rash S."/>
            <person name="Saiga H."/>
            <person name="Satake M."/>
            <person name="Terry A."/>
            <person name="Yamada L."/>
            <person name="Wang H.G."/>
            <person name="Awazu S."/>
            <person name="Azumi K."/>
            <person name="Boore J."/>
            <person name="Branno M."/>
            <person name="Chin-Bow S."/>
            <person name="DeSantis R."/>
            <person name="Doyle S."/>
            <person name="Francino P."/>
            <person name="Keys D.N."/>
            <person name="Haga S."/>
            <person name="Hayashi H."/>
            <person name="Hino K."/>
            <person name="Imai K.S."/>
            <person name="Inaba K."/>
            <person name="Kano S."/>
            <person name="Kobayashi K."/>
            <person name="Kobayashi M."/>
            <person name="Lee B.I."/>
            <person name="Makabe K.W."/>
            <person name="Manohar C."/>
            <person name="Matassi G."/>
            <person name="Medina M."/>
            <person name="Mochizuki Y."/>
            <person name="Mount S."/>
            <person name="Morishita T."/>
            <person name="Miura S."/>
            <person name="Nakayama A."/>
            <person name="Nishizaka S."/>
            <person name="Nomoto H."/>
            <person name="Ohta F."/>
            <person name="Oishi K."/>
            <person name="Rigoutsos I."/>
            <person name="Sano M."/>
            <person name="Sasaki A."/>
            <person name="Sasakura Y."/>
            <person name="Shoguchi E."/>
            <person name="Shin-i T."/>
            <person name="Spagnuolo A."/>
            <person name="Stainier D."/>
            <person name="Suzuki M.M."/>
            <person name="Tassy O."/>
            <person name="Takatori N."/>
            <person name="Tokuoka M."/>
            <person name="Yagi K."/>
            <person name="Yoshizaki F."/>
            <person name="Wada S."/>
            <person name="Zhang C."/>
            <person name="Hyatt P.D."/>
            <person name="Larimer F."/>
            <person name="Detter C."/>
            <person name="Doggett N."/>
            <person name="Glavina T."/>
            <person name="Hawkins T."/>
            <person name="Richardson P."/>
            <person name="Lucas S."/>
            <person name="Kohara Y."/>
            <person name="Levine M."/>
            <person name="Satoh N."/>
            <person name="Rokhsar D.S."/>
        </authorList>
    </citation>
    <scope>NUCLEOTIDE SEQUENCE [LARGE SCALE GENOMIC DNA]</scope>
</reference>
<evidence type="ECO:0000313" key="10">
    <source>
        <dbReference type="Proteomes" id="UP000008144"/>
    </source>
</evidence>
<name>F6X1A2_CIOIN</name>
<evidence type="ECO:0000256" key="5">
    <source>
        <dbReference type="ARBA" id="ARBA00023157"/>
    </source>
</evidence>
<keyword evidence="7" id="KW-0732">Signal</keyword>
<reference evidence="9" key="4">
    <citation type="submission" date="2025-09" db="UniProtKB">
        <authorList>
            <consortium name="Ensembl"/>
        </authorList>
    </citation>
    <scope>IDENTIFICATION</scope>
</reference>
<dbReference type="GO" id="GO:0005125">
    <property type="term" value="F:cytokine activity"/>
    <property type="evidence" value="ECO:0000318"/>
    <property type="project" value="GO_Central"/>
</dbReference>
<dbReference type="InterPro" id="IPR001111">
    <property type="entry name" value="TGF-b_propeptide"/>
</dbReference>
<dbReference type="GO" id="GO:0008083">
    <property type="term" value="F:growth factor activity"/>
    <property type="evidence" value="ECO:0007669"/>
    <property type="project" value="UniProtKB-KW"/>
</dbReference>
<evidence type="ECO:0000259" key="8">
    <source>
        <dbReference type="PROSITE" id="PS51362"/>
    </source>
</evidence>
<sequence>MFPIKTFLLIISIQFSTATQHDDLQDGILTHLGLGKLPTFTQMDLSQVVVPDHIRARYEQLVAARESRLGRNRRIRSAGPSLAGLFRNVHQKTGIEGDVIYSDTFREQLKFDMEGKIPDKTTITMAELRLFKKLPNHSRLGAYTVKHRATSGSRNDVERPSVRRSPQVIRHARVSIHHSLPLPNGDVITELVDSRLIMVNGSGWQSFDITSAIRKWQRHPVKFMTITLELKVQSTRPGRVASEVARMIRFTGQKVALDSPRRPELVVFTEEEEKTRTNDCSASRHRRHRKCCREKRFISFREMEWAKDWIIEPSGYDAYQCAGGCSSSRRKNSKRSPRSCTVAESSSLPVMYLVKDGDGTKVEVSEFPNMVVEKCACSLDSVFGV</sequence>
<keyword evidence="5" id="KW-1015">Disulfide bond</keyword>
<dbReference type="GO" id="GO:0009948">
    <property type="term" value="P:anterior/posterior axis specification"/>
    <property type="evidence" value="ECO:0000318"/>
    <property type="project" value="GO_Central"/>
</dbReference>
<dbReference type="GO" id="GO:0005160">
    <property type="term" value="F:transforming growth factor beta receptor binding"/>
    <property type="evidence" value="ECO:0007669"/>
    <property type="project" value="InterPro"/>
</dbReference>
<feature type="chain" id="PRO_5003344957" description="TGF-beta family profile domain-containing protein" evidence="7">
    <location>
        <begin position="19"/>
        <end position="385"/>
    </location>
</feature>
<reference evidence="9" key="3">
    <citation type="submission" date="2025-08" db="UniProtKB">
        <authorList>
            <consortium name="Ensembl"/>
        </authorList>
    </citation>
    <scope>IDENTIFICATION</scope>
</reference>
<protein>
    <recommendedName>
        <fullName evidence="8">TGF-beta family profile domain-containing protein</fullName>
    </recommendedName>
</protein>
<feature type="signal peptide" evidence="7">
    <location>
        <begin position="1"/>
        <end position="18"/>
    </location>
</feature>
<dbReference type="OMA" id="RCCRIPK"/>
<dbReference type="AlphaFoldDB" id="F6X1A2"/>
<dbReference type="STRING" id="7719.ENSCINP00000017465"/>
<dbReference type="PROSITE" id="PS51362">
    <property type="entry name" value="TGF_BETA_2"/>
    <property type="match status" value="1"/>
</dbReference>
<evidence type="ECO:0000256" key="2">
    <source>
        <dbReference type="ARBA" id="ARBA00006656"/>
    </source>
</evidence>
<dbReference type="Pfam" id="PF00688">
    <property type="entry name" value="TGFb_propeptide"/>
    <property type="match status" value="1"/>
</dbReference>
<keyword evidence="10" id="KW-1185">Reference proteome</keyword>
<evidence type="ECO:0000256" key="4">
    <source>
        <dbReference type="ARBA" id="ARBA00023030"/>
    </source>
</evidence>
<organism evidence="9 10">
    <name type="scientific">Ciona intestinalis</name>
    <name type="common">Transparent sea squirt</name>
    <name type="synonym">Ascidia intestinalis</name>
    <dbReference type="NCBI Taxonomy" id="7719"/>
    <lineage>
        <taxon>Eukaryota</taxon>
        <taxon>Metazoa</taxon>
        <taxon>Chordata</taxon>
        <taxon>Tunicata</taxon>
        <taxon>Ascidiacea</taxon>
        <taxon>Phlebobranchia</taxon>
        <taxon>Cionidae</taxon>
        <taxon>Ciona</taxon>
    </lineage>
</organism>
<dbReference type="InParanoid" id="F6X1A2"/>
<accession>F6X1A2</accession>
<dbReference type="CDD" id="cd13758">
    <property type="entry name" value="TGF_beta_LEFTY1_2"/>
    <property type="match status" value="1"/>
</dbReference>
<comment type="subcellular location">
    <subcellularLocation>
        <location evidence="1">Secreted</location>
    </subcellularLocation>
</comment>
<dbReference type="InterPro" id="IPR029034">
    <property type="entry name" value="Cystine-knot_cytokine"/>
</dbReference>
<comment type="similarity">
    <text evidence="2 6">Belongs to the TGF-beta family.</text>
</comment>